<dbReference type="GeneID" id="85498559"/>
<reference evidence="3" key="1">
    <citation type="journal article" date="2023" name="BMC Genomics">
        <title>Chromosome-level genome assemblies of Cutaneotrichosporon spp. (Trichosporonales, Basidiomycota) reveal imbalanced evolution between nucleotide sequences and chromosome synteny.</title>
        <authorList>
            <person name="Kobayashi Y."/>
            <person name="Kayamori A."/>
            <person name="Aoki K."/>
            <person name="Shiwa Y."/>
            <person name="Matsutani M."/>
            <person name="Fujita N."/>
            <person name="Sugita T."/>
            <person name="Iwasaki W."/>
            <person name="Tanaka N."/>
            <person name="Takashima M."/>
        </authorList>
    </citation>
    <scope>NUCLEOTIDE SEQUENCE</scope>
    <source>
        <strain evidence="3">HIS019</strain>
    </source>
</reference>
<gene>
    <name evidence="3" type="ORF">CcaverHIS019_0702700</name>
</gene>
<evidence type="ECO:0000256" key="1">
    <source>
        <dbReference type="SAM" id="Coils"/>
    </source>
</evidence>
<dbReference type="RefSeq" id="XP_060459954.1">
    <property type="nucleotide sequence ID" value="XM_060603685.1"/>
</dbReference>
<dbReference type="AlphaFoldDB" id="A0AA48LA23"/>
<accession>A0AA48LA23</accession>
<protein>
    <submittedName>
        <fullName evidence="3">Uncharacterized protein</fullName>
    </submittedName>
</protein>
<dbReference type="Proteomes" id="UP001233271">
    <property type="component" value="Chromosome 7b"/>
</dbReference>
<feature type="compositionally biased region" description="Low complexity" evidence="2">
    <location>
        <begin position="275"/>
        <end position="290"/>
    </location>
</feature>
<evidence type="ECO:0000313" key="3">
    <source>
        <dbReference type="EMBL" id="BEI94689.1"/>
    </source>
</evidence>
<evidence type="ECO:0000256" key="2">
    <source>
        <dbReference type="SAM" id="MobiDB-lite"/>
    </source>
</evidence>
<sequence>MDQRDATISRLKRDLEVSHLFNRGVLSSNQEQKDRIVELEAENAILRTTESKLAALEEAFEEQEKRTQRAENVLADARRRAASCLKSLKNAEEGRELAERDAAYWHGRSECLAEAAAQAQSIFEDAMAAVAAPPKRTTERFTLALPGVAQAQTAPPALAVERARASTSESSRPVMHRRKRLRTTDDEDNGSVKASPPTARRLFTNMGNGKTKESRLATESGEEDSPYSSPPGVTGKKRGEIPDSEYLPAKGKGVATSTDPPPVTRRKGRHSSPLPRRATVPKARAPATAPRIRRPQPPPEPTPESDIAIKSEPESDSDPLDRWDD</sequence>
<feature type="region of interest" description="Disordered" evidence="2">
    <location>
        <begin position="152"/>
        <end position="325"/>
    </location>
</feature>
<name>A0AA48LA23_9TREE</name>
<keyword evidence="4" id="KW-1185">Reference proteome</keyword>
<keyword evidence="1" id="KW-0175">Coiled coil</keyword>
<proteinExistence type="predicted"/>
<feature type="coiled-coil region" evidence="1">
    <location>
        <begin position="29"/>
        <end position="80"/>
    </location>
</feature>
<evidence type="ECO:0000313" key="4">
    <source>
        <dbReference type="Proteomes" id="UP001233271"/>
    </source>
</evidence>
<feature type="compositionally biased region" description="Basic and acidic residues" evidence="2">
    <location>
        <begin position="307"/>
        <end position="325"/>
    </location>
</feature>
<organism evidence="3 4">
    <name type="scientific">Cutaneotrichosporon cavernicola</name>
    <dbReference type="NCBI Taxonomy" id="279322"/>
    <lineage>
        <taxon>Eukaryota</taxon>
        <taxon>Fungi</taxon>
        <taxon>Dikarya</taxon>
        <taxon>Basidiomycota</taxon>
        <taxon>Agaricomycotina</taxon>
        <taxon>Tremellomycetes</taxon>
        <taxon>Trichosporonales</taxon>
        <taxon>Trichosporonaceae</taxon>
        <taxon>Cutaneotrichosporon</taxon>
    </lineage>
</organism>
<dbReference type="EMBL" id="AP028219">
    <property type="protein sequence ID" value="BEI94689.1"/>
    <property type="molecule type" value="Genomic_DNA"/>
</dbReference>
<dbReference type="KEGG" id="ccac:CcaHIS019_0702700"/>